<dbReference type="OrthoDB" id="5331170at2759"/>
<proteinExistence type="predicted"/>
<dbReference type="eggNOG" id="ENOG502TDHF">
    <property type="taxonomic scope" value="Eukaryota"/>
</dbReference>
<evidence type="ECO:0000313" key="2">
    <source>
        <dbReference type="Proteomes" id="UP000002058"/>
    </source>
</evidence>
<protein>
    <submittedName>
        <fullName evidence="1">Uncharacterized protein</fullName>
    </submittedName>
</protein>
<reference evidence="2" key="1">
    <citation type="journal article" date="2009" name="Genome Res.">
        <title>Comparative genomic analyses of the human fungal pathogens Coccidioides and their relatives.</title>
        <authorList>
            <person name="Sharpton T.J."/>
            <person name="Stajich J.E."/>
            <person name="Rounsley S.D."/>
            <person name="Gardner M.J."/>
            <person name="Wortman J.R."/>
            <person name="Jordar V.S."/>
            <person name="Maiti R."/>
            <person name="Kodira C.D."/>
            <person name="Neafsey D.E."/>
            <person name="Zeng Q."/>
            <person name="Hung C.-Y."/>
            <person name="McMahan C."/>
            <person name="Muszewska A."/>
            <person name="Grynberg M."/>
            <person name="Mandel M.A."/>
            <person name="Kellner E.M."/>
            <person name="Barker B.M."/>
            <person name="Galgiani J.N."/>
            <person name="Orbach M.J."/>
            <person name="Kirkland T.N."/>
            <person name="Cole G.T."/>
            <person name="Henn M.R."/>
            <person name="Birren B.W."/>
            <person name="Taylor J.W."/>
        </authorList>
    </citation>
    <scope>NUCLEOTIDE SEQUENCE [LARGE SCALE GENOMIC DNA]</scope>
    <source>
        <strain evidence="2">UAMH 1704</strain>
    </source>
</reference>
<sequence length="130" mass="14888">MPRQKGFIWPKDPLPGKPLKWPFGQRFKDVLRGKGPDIFVGNIDGPNASPKTPRWARWQDVYGVPDDDPTLPPLFKCCDRGLQRYDFRTRTYKVPDAATWSYVLGWYGSHVSELPTSKDAAFWGFRITGS</sequence>
<dbReference type="VEuPathDB" id="FungiDB:UREG_02199"/>
<dbReference type="GeneID" id="8440879"/>
<dbReference type="InParanoid" id="C4JEN9"/>
<dbReference type="RefSeq" id="XP_002542683.1">
    <property type="nucleotide sequence ID" value="XM_002542637.1"/>
</dbReference>
<name>C4JEN9_UNCRE</name>
<dbReference type="AlphaFoldDB" id="C4JEN9"/>
<dbReference type="HOGENOM" id="CLU_1652766_0_0_1"/>
<organism evidence="1 2">
    <name type="scientific">Uncinocarpus reesii (strain UAMH 1704)</name>
    <dbReference type="NCBI Taxonomy" id="336963"/>
    <lineage>
        <taxon>Eukaryota</taxon>
        <taxon>Fungi</taxon>
        <taxon>Dikarya</taxon>
        <taxon>Ascomycota</taxon>
        <taxon>Pezizomycotina</taxon>
        <taxon>Eurotiomycetes</taxon>
        <taxon>Eurotiomycetidae</taxon>
        <taxon>Onygenales</taxon>
        <taxon>Onygenaceae</taxon>
        <taxon>Uncinocarpus</taxon>
    </lineage>
</organism>
<dbReference type="KEGG" id="ure:UREG_02199"/>
<keyword evidence="2" id="KW-1185">Reference proteome</keyword>
<dbReference type="OMA" id="HQIGWIW"/>
<dbReference type="Proteomes" id="UP000002058">
    <property type="component" value="Unassembled WGS sequence"/>
</dbReference>
<accession>C4JEN9</accession>
<evidence type="ECO:0000313" key="1">
    <source>
        <dbReference type="EMBL" id="EEP77350.1"/>
    </source>
</evidence>
<dbReference type="EMBL" id="CH476615">
    <property type="protein sequence ID" value="EEP77350.1"/>
    <property type="molecule type" value="Genomic_DNA"/>
</dbReference>
<gene>
    <name evidence="1" type="ORF">UREG_02199</name>
</gene>